<comment type="caution">
    <text evidence="15">The sequence shown here is derived from an EMBL/GenBank/DDBJ whole genome shotgun (WGS) entry which is preliminary data.</text>
</comment>
<dbReference type="Proteomes" id="UP001239909">
    <property type="component" value="Unassembled WGS sequence"/>
</dbReference>
<gene>
    <name evidence="15" type="ORF">LNKW23_10230</name>
</gene>
<name>A0ABQ6LEN5_9RHOB</name>
<keyword evidence="8 13" id="KW-0548">Nucleotidyltransferase</keyword>
<evidence type="ECO:0000256" key="3">
    <source>
        <dbReference type="ARBA" id="ARBA00012584"/>
    </source>
</evidence>
<comment type="function">
    <text evidence="13">Required for the formation of a threonylcarbamoyl group on adenosine at position 37 (t(6)A37) in tRNAs that read codons beginning with adenine.</text>
</comment>
<keyword evidence="16" id="KW-1185">Reference proteome</keyword>
<accession>A0ABQ6LEN5</accession>
<evidence type="ECO:0000256" key="4">
    <source>
        <dbReference type="ARBA" id="ARBA00015492"/>
    </source>
</evidence>
<dbReference type="InterPro" id="IPR038385">
    <property type="entry name" value="Sua5/YwlC_C"/>
</dbReference>
<organism evidence="15 16">
    <name type="scientific">Paralimibaculum aggregatum</name>
    <dbReference type="NCBI Taxonomy" id="3036245"/>
    <lineage>
        <taxon>Bacteria</taxon>
        <taxon>Pseudomonadati</taxon>
        <taxon>Pseudomonadota</taxon>
        <taxon>Alphaproteobacteria</taxon>
        <taxon>Rhodobacterales</taxon>
        <taxon>Paracoccaceae</taxon>
        <taxon>Paralimibaculum</taxon>
    </lineage>
</organism>
<protein>
    <recommendedName>
        <fullName evidence="4 13">Threonylcarbamoyl-AMP synthase</fullName>
        <shortName evidence="13">TC-AMP synthase</shortName>
        <ecNumber evidence="3 13">2.7.7.87</ecNumber>
    </recommendedName>
    <alternativeName>
        <fullName evidence="11 13">L-threonylcarbamoyladenylate synthase</fullName>
    </alternativeName>
</protein>
<comment type="subcellular location">
    <subcellularLocation>
        <location evidence="1 13">Cytoplasm</location>
    </subcellularLocation>
</comment>
<dbReference type="PIRSF" id="PIRSF004930">
    <property type="entry name" value="Tln_factor_SUA5"/>
    <property type="match status" value="1"/>
</dbReference>
<keyword evidence="6 13" id="KW-0808">Transferase</keyword>
<dbReference type="Pfam" id="PF03481">
    <property type="entry name" value="Sua5_C"/>
    <property type="match status" value="1"/>
</dbReference>
<evidence type="ECO:0000256" key="10">
    <source>
        <dbReference type="ARBA" id="ARBA00022840"/>
    </source>
</evidence>
<dbReference type="Gene3D" id="3.90.870.10">
    <property type="entry name" value="DHBP synthase"/>
    <property type="match status" value="1"/>
</dbReference>
<keyword evidence="10 13" id="KW-0067">ATP-binding</keyword>
<dbReference type="PANTHER" id="PTHR17490">
    <property type="entry name" value="SUA5"/>
    <property type="match status" value="1"/>
</dbReference>
<feature type="domain" description="YrdC-like" evidence="14">
    <location>
        <begin position="10"/>
        <end position="198"/>
    </location>
</feature>
<dbReference type="PROSITE" id="PS51163">
    <property type="entry name" value="YRDC"/>
    <property type="match status" value="1"/>
</dbReference>
<comment type="catalytic activity">
    <reaction evidence="12 13">
        <text>L-threonine + hydrogencarbonate + ATP = L-threonylcarbamoyladenylate + diphosphate + H2O</text>
        <dbReference type="Rhea" id="RHEA:36407"/>
        <dbReference type="ChEBI" id="CHEBI:15377"/>
        <dbReference type="ChEBI" id="CHEBI:17544"/>
        <dbReference type="ChEBI" id="CHEBI:30616"/>
        <dbReference type="ChEBI" id="CHEBI:33019"/>
        <dbReference type="ChEBI" id="CHEBI:57926"/>
        <dbReference type="ChEBI" id="CHEBI:73682"/>
        <dbReference type="EC" id="2.7.7.87"/>
    </reaction>
</comment>
<dbReference type="RefSeq" id="WP_285670530.1">
    <property type="nucleotide sequence ID" value="NZ_BSYI01000006.1"/>
</dbReference>
<evidence type="ECO:0000256" key="2">
    <source>
        <dbReference type="ARBA" id="ARBA00007663"/>
    </source>
</evidence>
<dbReference type="PANTHER" id="PTHR17490:SF16">
    <property type="entry name" value="THREONYLCARBAMOYL-AMP SYNTHASE"/>
    <property type="match status" value="1"/>
</dbReference>
<evidence type="ECO:0000256" key="8">
    <source>
        <dbReference type="ARBA" id="ARBA00022695"/>
    </source>
</evidence>
<dbReference type="InterPro" id="IPR006070">
    <property type="entry name" value="Sua5-like_dom"/>
</dbReference>
<dbReference type="SUPFAM" id="SSF55821">
    <property type="entry name" value="YrdC/RibB"/>
    <property type="match status" value="1"/>
</dbReference>
<comment type="similarity">
    <text evidence="2 13">Belongs to the SUA5 family.</text>
</comment>
<reference evidence="15 16" key="1">
    <citation type="submission" date="2023-04" db="EMBL/GenBank/DDBJ databases">
        <title>Marinoamorphus aggregata gen. nov., sp. Nov., isolate from tissue of brittle star Ophioplocus japonicus.</title>
        <authorList>
            <person name="Kawano K."/>
            <person name="Sawayama S."/>
            <person name="Nakagawa S."/>
        </authorList>
    </citation>
    <scope>NUCLEOTIDE SEQUENCE [LARGE SCALE GENOMIC DNA]</scope>
    <source>
        <strain evidence="15 16">NKW23</strain>
    </source>
</reference>
<evidence type="ECO:0000256" key="12">
    <source>
        <dbReference type="ARBA" id="ARBA00048366"/>
    </source>
</evidence>
<proteinExistence type="inferred from homology"/>
<dbReference type="EC" id="2.7.7.87" evidence="3 13"/>
<evidence type="ECO:0000256" key="11">
    <source>
        <dbReference type="ARBA" id="ARBA00029774"/>
    </source>
</evidence>
<sequence length="322" mass="31662">METRRLGPEESGIAAAAALLRAGQLVAFPTETVYGLGADGGDAAAVARLYAAKGRPRHNPLILHLPDLAAAARIAVLPEGARRLAAAFWPGPLTLVAPLRPGAPVAPAVMAGLPTVALRVPAHPVAAALLRAAGRPVAAPSANPSGKVSPTTAAHVLEGLDGRIAAVLDAGPCAVGLESSIVAVEPDGGAVLLRPGGLSLEALEAALGAPLGLAGEAAAIRAPGQLASHYAPGARLRLGAAAPRPGEGWLGFGPLPAGLEGPALTLSGSGDLAEAAANLFGHLRALDRAMGGAGVIAVAPVPAHGLGRAINDRLARAAAPRD</sequence>
<dbReference type="InterPro" id="IPR017945">
    <property type="entry name" value="DHBP_synth_RibB-like_a/b_dom"/>
</dbReference>
<dbReference type="InterPro" id="IPR005145">
    <property type="entry name" value="Sua5_C"/>
</dbReference>
<evidence type="ECO:0000256" key="5">
    <source>
        <dbReference type="ARBA" id="ARBA00022490"/>
    </source>
</evidence>
<evidence type="ECO:0000256" key="7">
    <source>
        <dbReference type="ARBA" id="ARBA00022694"/>
    </source>
</evidence>
<dbReference type="EMBL" id="BSYI01000006">
    <property type="protein sequence ID" value="GMG81810.1"/>
    <property type="molecule type" value="Genomic_DNA"/>
</dbReference>
<dbReference type="Pfam" id="PF01300">
    <property type="entry name" value="Sua5_yciO_yrdC"/>
    <property type="match status" value="1"/>
</dbReference>
<evidence type="ECO:0000256" key="6">
    <source>
        <dbReference type="ARBA" id="ARBA00022679"/>
    </source>
</evidence>
<keyword evidence="7 13" id="KW-0819">tRNA processing</keyword>
<evidence type="ECO:0000256" key="9">
    <source>
        <dbReference type="ARBA" id="ARBA00022741"/>
    </source>
</evidence>
<evidence type="ECO:0000313" key="16">
    <source>
        <dbReference type="Proteomes" id="UP001239909"/>
    </source>
</evidence>
<dbReference type="InterPro" id="IPR050156">
    <property type="entry name" value="TC-AMP_synthase_SUA5"/>
</dbReference>
<evidence type="ECO:0000313" key="15">
    <source>
        <dbReference type="EMBL" id="GMG81810.1"/>
    </source>
</evidence>
<dbReference type="InterPro" id="IPR010923">
    <property type="entry name" value="T(6)A37_SUA5"/>
</dbReference>
<keyword evidence="9 13" id="KW-0547">Nucleotide-binding</keyword>
<dbReference type="NCBIfam" id="TIGR00057">
    <property type="entry name" value="L-threonylcarbamoyladenylate synthase"/>
    <property type="match status" value="1"/>
</dbReference>
<keyword evidence="5 13" id="KW-0963">Cytoplasm</keyword>
<evidence type="ECO:0000259" key="14">
    <source>
        <dbReference type="PROSITE" id="PS51163"/>
    </source>
</evidence>
<evidence type="ECO:0000256" key="1">
    <source>
        <dbReference type="ARBA" id="ARBA00004496"/>
    </source>
</evidence>
<evidence type="ECO:0000256" key="13">
    <source>
        <dbReference type="PIRNR" id="PIRNR004930"/>
    </source>
</evidence>
<dbReference type="Gene3D" id="3.40.50.11030">
    <property type="entry name" value="Threonylcarbamoyl-AMP synthase, C-terminal domain"/>
    <property type="match status" value="1"/>
</dbReference>